<evidence type="ECO:0000259" key="1">
    <source>
        <dbReference type="Pfam" id="PF03481"/>
    </source>
</evidence>
<dbReference type="InterPro" id="IPR005145">
    <property type="entry name" value="Sua5_C"/>
</dbReference>
<keyword evidence="3" id="KW-1185">Reference proteome</keyword>
<name>A0A7W9WLD7_9ACTN</name>
<dbReference type="Pfam" id="PF03481">
    <property type="entry name" value="Sua5_C"/>
    <property type="match status" value="1"/>
</dbReference>
<dbReference type="EMBL" id="JACHGV010000020">
    <property type="protein sequence ID" value="MBB6081606.1"/>
    <property type="molecule type" value="Genomic_DNA"/>
</dbReference>
<feature type="domain" description="Threonylcarbamoyl-AMP synthase C-terminal" evidence="1">
    <location>
        <begin position="2"/>
        <end position="107"/>
    </location>
</feature>
<reference evidence="2 3" key="1">
    <citation type="submission" date="2020-08" db="EMBL/GenBank/DDBJ databases">
        <title>Genomic Encyclopedia of Type Strains, Phase IV (KMG-IV): sequencing the most valuable type-strain genomes for metagenomic binning, comparative biology and taxonomic classification.</title>
        <authorList>
            <person name="Goeker M."/>
        </authorList>
    </citation>
    <scope>NUCLEOTIDE SEQUENCE [LARGE SCALE GENOMIC DNA]</scope>
    <source>
        <strain evidence="2 3">DSM 43350</strain>
    </source>
</reference>
<evidence type="ECO:0000313" key="3">
    <source>
        <dbReference type="Proteomes" id="UP000591537"/>
    </source>
</evidence>
<dbReference type="Proteomes" id="UP000591537">
    <property type="component" value="Unassembled WGS sequence"/>
</dbReference>
<evidence type="ECO:0000313" key="2">
    <source>
        <dbReference type="EMBL" id="MBB6081606.1"/>
    </source>
</evidence>
<gene>
    <name evidence="2" type="ORF">HNR57_007557</name>
</gene>
<dbReference type="Gene3D" id="3.40.50.11030">
    <property type="entry name" value="Threonylcarbamoyl-AMP synthase, C-terminal domain"/>
    <property type="match status" value="1"/>
</dbReference>
<comment type="caution">
    <text evidence="2">The sequence shown here is derived from an EMBL/GenBank/DDBJ whole genome shotgun (WGS) entry which is preliminary data.</text>
</comment>
<dbReference type="AlphaFoldDB" id="A0A7W9WLD7"/>
<sequence>MPGQHPSHYAPRARVVLVEPEKVIAEAERAWELGHQVGVFLAPSLADAPVKAHAVVAVPGSMAAYARGLYGFLRELDQKGCDVIVASLPVEERLGLAIANRLRRAAGPRPTVCQQRRRAFTGPAIRDGFG</sequence>
<proteinExistence type="predicted"/>
<organism evidence="2 3">
    <name type="scientific">Streptomyces paradoxus</name>
    <dbReference type="NCBI Taxonomy" id="66375"/>
    <lineage>
        <taxon>Bacteria</taxon>
        <taxon>Bacillati</taxon>
        <taxon>Actinomycetota</taxon>
        <taxon>Actinomycetes</taxon>
        <taxon>Kitasatosporales</taxon>
        <taxon>Streptomycetaceae</taxon>
        <taxon>Streptomyces</taxon>
    </lineage>
</organism>
<protein>
    <recommendedName>
        <fullName evidence="1">Threonylcarbamoyl-AMP synthase C-terminal domain-containing protein</fullName>
    </recommendedName>
</protein>
<dbReference type="InterPro" id="IPR038385">
    <property type="entry name" value="Sua5/YwlC_C"/>
</dbReference>
<accession>A0A7W9WLD7</accession>